<evidence type="ECO:0000256" key="1">
    <source>
        <dbReference type="SAM" id="SignalP"/>
    </source>
</evidence>
<evidence type="ECO:0000313" key="2">
    <source>
        <dbReference type="EMBL" id="SDN57171.1"/>
    </source>
</evidence>
<dbReference type="AlphaFoldDB" id="A0A1H0CHA1"/>
<accession>A0A1H0CHA1</accession>
<sequence length="215" mass="24489">MKRVLILASLCVLILSGCNFKNQNCQTSDVISSINTNSSSSQLGTPIPINGFSLEDLKLQICVPSDIKFQDPNIDFDMPEHYSVMSGDPTFDLGAYMKAKLYGNYTYVCALTVENTIAAMELPVIFLQGFNLEDIENKRAVIMVGQRQLSMEELSAYEVYRDEAAVVYNFSSLVMTESFDDYIEIHKASTTYDYSWTKDVYHYFQNHIQEIIKRK</sequence>
<gene>
    <name evidence="2" type="ORF">SAMN05192585_12327</name>
</gene>
<dbReference type="Proteomes" id="UP000199182">
    <property type="component" value="Unassembled WGS sequence"/>
</dbReference>
<feature type="chain" id="PRO_5038749581" description="Lipoprotein" evidence="1">
    <location>
        <begin position="22"/>
        <end position="215"/>
    </location>
</feature>
<protein>
    <recommendedName>
        <fullName evidence="4">Lipoprotein</fullName>
    </recommendedName>
</protein>
<keyword evidence="1" id="KW-0732">Signal</keyword>
<reference evidence="2 3" key="1">
    <citation type="submission" date="2016-10" db="EMBL/GenBank/DDBJ databases">
        <authorList>
            <person name="de Groot N.N."/>
        </authorList>
    </citation>
    <scope>NUCLEOTIDE SEQUENCE [LARGE SCALE GENOMIC DNA]</scope>
    <source>
        <strain evidence="2 3">CGMCC 1.5012</strain>
    </source>
</reference>
<organism evidence="2 3">
    <name type="scientific">Acetanaerobacterium elongatum</name>
    <dbReference type="NCBI Taxonomy" id="258515"/>
    <lineage>
        <taxon>Bacteria</taxon>
        <taxon>Bacillati</taxon>
        <taxon>Bacillota</taxon>
        <taxon>Clostridia</taxon>
        <taxon>Eubacteriales</taxon>
        <taxon>Oscillospiraceae</taxon>
        <taxon>Acetanaerobacterium</taxon>
    </lineage>
</organism>
<dbReference type="OrthoDB" id="1865593at2"/>
<dbReference type="EMBL" id="FNID01000023">
    <property type="protein sequence ID" value="SDN57171.1"/>
    <property type="molecule type" value="Genomic_DNA"/>
</dbReference>
<evidence type="ECO:0000313" key="3">
    <source>
        <dbReference type="Proteomes" id="UP000199182"/>
    </source>
</evidence>
<feature type="signal peptide" evidence="1">
    <location>
        <begin position="1"/>
        <end position="21"/>
    </location>
</feature>
<keyword evidence="3" id="KW-1185">Reference proteome</keyword>
<dbReference type="PROSITE" id="PS51257">
    <property type="entry name" value="PROKAR_LIPOPROTEIN"/>
    <property type="match status" value="1"/>
</dbReference>
<evidence type="ECO:0008006" key="4">
    <source>
        <dbReference type="Google" id="ProtNLM"/>
    </source>
</evidence>
<proteinExistence type="predicted"/>
<name>A0A1H0CHA1_9FIRM</name>
<dbReference type="RefSeq" id="WP_092641124.1">
    <property type="nucleotide sequence ID" value="NZ_FNID01000023.1"/>
</dbReference>